<dbReference type="Proteomes" id="UP000315017">
    <property type="component" value="Chromosome"/>
</dbReference>
<dbReference type="CDD" id="cd07820">
    <property type="entry name" value="SRPBCC_3"/>
    <property type="match status" value="1"/>
</dbReference>
<dbReference type="InterPro" id="IPR001509">
    <property type="entry name" value="Epimerase_deHydtase"/>
</dbReference>
<evidence type="ECO:0000313" key="7">
    <source>
        <dbReference type="Proteomes" id="UP000315017"/>
    </source>
</evidence>
<protein>
    <submittedName>
        <fullName evidence="6">Epimerase family protein</fullName>
    </submittedName>
</protein>
<dbReference type="KEGG" id="aagg:ETAA8_62220"/>
<evidence type="ECO:0000313" key="6">
    <source>
        <dbReference type="EMBL" id="QDU31069.1"/>
    </source>
</evidence>
<dbReference type="InterPro" id="IPR036291">
    <property type="entry name" value="NAD(P)-bd_dom_sf"/>
</dbReference>
<accession>A0A517YLG7</accession>
<dbReference type="Pfam" id="PF01370">
    <property type="entry name" value="Epimerase"/>
    <property type="match status" value="1"/>
</dbReference>
<comment type="similarity">
    <text evidence="2">Belongs to the NAD(P)-dependent epimerase/dehydratase family. SDR39U1 subfamily.</text>
</comment>
<keyword evidence="7" id="KW-1185">Reference proteome</keyword>
<dbReference type="AlphaFoldDB" id="A0A517YLG7"/>
<dbReference type="OrthoDB" id="9801773at2"/>
<dbReference type="InterPro" id="IPR023393">
    <property type="entry name" value="START-like_dom_sf"/>
</dbReference>
<dbReference type="Pfam" id="PF03364">
    <property type="entry name" value="Polyketide_cyc"/>
    <property type="match status" value="1"/>
</dbReference>
<sequence>MTHTFERRSQLPVSAAEAYAWHLRPGAFERLSPPWETVKVLKREGTIETGGTVQIAVPVGPLSIRWLAKHHDFLPGQEFHDTQVTGPFAKWEHTHRFEAQSGGESTLLDHIEYKLPAGGVGNLVAGNSIRHKLERMFAYRHRVTLADIQAHARYAERDRMHIAITGASGLVGSALAAFLSTGGHRVTKLNRSRSNKQSQDDGLAAAAWNAETGAIDIPVDDFPEVVVHLAGENIAGSRWNAKVKDRIKQSRVGPTRQLCEKLATAPRKPSVLICASAIGYYGDRGEEVLTEESAPGEGFLADVCREWEAATQPAVDAGIRVVNARFGMIVTTAGGALAKMLTPFKLGGGGIVGSGKQYWSWITLDDVIGAIHHSIMAESLRGPVNVVAPETLNNHDFTKVLGQVLHRPTIMPLPAFAARLMLGEMADELLLASARVVPAKLEATQYPFRFPTLAAGLRHVLGKIEKS</sequence>
<dbReference type="Gene3D" id="3.40.50.720">
    <property type="entry name" value="NAD(P)-binding Rossmann-like Domain"/>
    <property type="match status" value="1"/>
</dbReference>
<dbReference type="Gene3D" id="3.30.530.20">
    <property type="match status" value="1"/>
</dbReference>
<dbReference type="NCBIfam" id="TIGR01777">
    <property type="entry name" value="yfcH"/>
    <property type="match status" value="1"/>
</dbReference>
<comment type="similarity">
    <text evidence="1">Belongs to the ribosome association toxin RatA family.</text>
</comment>
<organism evidence="6 7">
    <name type="scientific">Anatilimnocola aggregata</name>
    <dbReference type="NCBI Taxonomy" id="2528021"/>
    <lineage>
        <taxon>Bacteria</taxon>
        <taxon>Pseudomonadati</taxon>
        <taxon>Planctomycetota</taxon>
        <taxon>Planctomycetia</taxon>
        <taxon>Pirellulales</taxon>
        <taxon>Pirellulaceae</taxon>
        <taxon>Anatilimnocola</taxon>
    </lineage>
</organism>
<name>A0A517YLG7_9BACT</name>
<feature type="domain" description="DUF1731" evidence="5">
    <location>
        <begin position="413"/>
        <end position="460"/>
    </location>
</feature>
<dbReference type="PANTHER" id="PTHR11092">
    <property type="entry name" value="SUGAR NUCLEOTIDE EPIMERASE RELATED"/>
    <property type="match status" value="1"/>
</dbReference>
<feature type="domain" description="Coenzyme Q-binding protein COQ10 START" evidence="4">
    <location>
        <begin position="12"/>
        <end position="133"/>
    </location>
</feature>
<dbReference type="InterPro" id="IPR005031">
    <property type="entry name" value="COQ10_START"/>
</dbReference>
<gene>
    <name evidence="6" type="ORF">ETAA8_62220</name>
</gene>
<dbReference type="InterPro" id="IPR013549">
    <property type="entry name" value="DUF1731"/>
</dbReference>
<feature type="domain" description="NAD-dependent epimerase/dehydratase" evidence="3">
    <location>
        <begin position="162"/>
        <end position="377"/>
    </location>
</feature>
<dbReference type="InterPro" id="IPR010099">
    <property type="entry name" value="SDR39U1"/>
</dbReference>
<dbReference type="SUPFAM" id="SSF55961">
    <property type="entry name" value="Bet v1-like"/>
    <property type="match status" value="1"/>
</dbReference>
<dbReference type="RefSeq" id="WP_145097588.1">
    <property type="nucleotide sequence ID" value="NZ_CP036274.1"/>
</dbReference>
<evidence type="ECO:0000256" key="1">
    <source>
        <dbReference type="ARBA" id="ARBA00008918"/>
    </source>
</evidence>
<reference evidence="6 7" key="1">
    <citation type="submission" date="2019-02" db="EMBL/GenBank/DDBJ databases">
        <title>Deep-cultivation of Planctomycetes and their phenomic and genomic characterization uncovers novel biology.</title>
        <authorList>
            <person name="Wiegand S."/>
            <person name="Jogler M."/>
            <person name="Boedeker C."/>
            <person name="Pinto D."/>
            <person name="Vollmers J."/>
            <person name="Rivas-Marin E."/>
            <person name="Kohn T."/>
            <person name="Peeters S.H."/>
            <person name="Heuer A."/>
            <person name="Rast P."/>
            <person name="Oberbeckmann S."/>
            <person name="Bunk B."/>
            <person name="Jeske O."/>
            <person name="Meyerdierks A."/>
            <person name="Storesund J.E."/>
            <person name="Kallscheuer N."/>
            <person name="Luecker S."/>
            <person name="Lage O.M."/>
            <person name="Pohl T."/>
            <person name="Merkel B.J."/>
            <person name="Hornburger P."/>
            <person name="Mueller R.-W."/>
            <person name="Bruemmer F."/>
            <person name="Labrenz M."/>
            <person name="Spormann A.M."/>
            <person name="Op den Camp H."/>
            <person name="Overmann J."/>
            <person name="Amann R."/>
            <person name="Jetten M.S.M."/>
            <person name="Mascher T."/>
            <person name="Medema M.H."/>
            <person name="Devos D.P."/>
            <person name="Kaster A.-K."/>
            <person name="Ovreas L."/>
            <person name="Rohde M."/>
            <person name="Galperin M.Y."/>
            <person name="Jogler C."/>
        </authorList>
    </citation>
    <scope>NUCLEOTIDE SEQUENCE [LARGE SCALE GENOMIC DNA]</scope>
    <source>
        <strain evidence="6 7">ETA_A8</strain>
    </source>
</reference>
<dbReference type="EMBL" id="CP036274">
    <property type="protein sequence ID" value="QDU31069.1"/>
    <property type="molecule type" value="Genomic_DNA"/>
</dbReference>
<evidence type="ECO:0000259" key="5">
    <source>
        <dbReference type="Pfam" id="PF08338"/>
    </source>
</evidence>
<dbReference type="SUPFAM" id="SSF51735">
    <property type="entry name" value="NAD(P)-binding Rossmann-fold domains"/>
    <property type="match status" value="1"/>
</dbReference>
<evidence type="ECO:0000259" key="3">
    <source>
        <dbReference type="Pfam" id="PF01370"/>
    </source>
</evidence>
<dbReference type="PANTHER" id="PTHR11092:SF0">
    <property type="entry name" value="EPIMERASE FAMILY PROTEIN SDR39U1"/>
    <property type="match status" value="1"/>
</dbReference>
<evidence type="ECO:0000256" key="2">
    <source>
        <dbReference type="ARBA" id="ARBA00009353"/>
    </source>
</evidence>
<evidence type="ECO:0000259" key="4">
    <source>
        <dbReference type="Pfam" id="PF03364"/>
    </source>
</evidence>
<proteinExistence type="inferred from homology"/>
<dbReference type="Pfam" id="PF08338">
    <property type="entry name" value="DUF1731"/>
    <property type="match status" value="1"/>
</dbReference>